<organism evidence="2">
    <name type="scientific">bioreactor metagenome</name>
    <dbReference type="NCBI Taxonomy" id="1076179"/>
    <lineage>
        <taxon>unclassified sequences</taxon>
        <taxon>metagenomes</taxon>
        <taxon>ecological metagenomes</taxon>
    </lineage>
</organism>
<gene>
    <name evidence="2" type="ORF">SDC9_118950</name>
</gene>
<accession>A0A645C3N5</accession>
<name>A0A645C3N5_9ZZZZ</name>
<proteinExistence type="predicted"/>
<feature type="compositionally biased region" description="Basic and acidic residues" evidence="1">
    <location>
        <begin position="36"/>
        <end position="47"/>
    </location>
</feature>
<dbReference type="AlphaFoldDB" id="A0A645C3N5"/>
<sequence>MRGGYRAAVERIRAEVRAMVNAGNHHVRRGKKIPQRKADAIHRRAADRKSRYLRQTLQLHFLSAERIHQGHCPAHRAALPVRSGNHYLMRFAQLRRKRLDSAGIDAVIVA</sequence>
<reference evidence="2" key="1">
    <citation type="submission" date="2019-08" db="EMBL/GenBank/DDBJ databases">
        <authorList>
            <person name="Kucharzyk K."/>
            <person name="Murdoch R.W."/>
            <person name="Higgins S."/>
            <person name="Loffler F."/>
        </authorList>
    </citation>
    <scope>NUCLEOTIDE SEQUENCE</scope>
</reference>
<protein>
    <submittedName>
        <fullName evidence="2">Uncharacterized protein</fullName>
    </submittedName>
</protein>
<comment type="caution">
    <text evidence="2">The sequence shown here is derived from an EMBL/GenBank/DDBJ whole genome shotgun (WGS) entry which is preliminary data.</text>
</comment>
<evidence type="ECO:0000256" key="1">
    <source>
        <dbReference type="SAM" id="MobiDB-lite"/>
    </source>
</evidence>
<evidence type="ECO:0000313" key="2">
    <source>
        <dbReference type="EMBL" id="MPM71978.1"/>
    </source>
</evidence>
<feature type="region of interest" description="Disordered" evidence="1">
    <location>
        <begin position="26"/>
        <end position="47"/>
    </location>
</feature>
<dbReference type="EMBL" id="VSSQ01024454">
    <property type="protein sequence ID" value="MPM71978.1"/>
    <property type="molecule type" value="Genomic_DNA"/>
</dbReference>
<feature type="compositionally biased region" description="Basic residues" evidence="1">
    <location>
        <begin position="26"/>
        <end position="35"/>
    </location>
</feature>